<feature type="coiled-coil region" evidence="5">
    <location>
        <begin position="135"/>
        <end position="169"/>
    </location>
</feature>
<dbReference type="InterPro" id="IPR050143">
    <property type="entry name" value="TRIM/RBCC"/>
</dbReference>
<dbReference type="PROSITE" id="PS00518">
    <property type="entry name" value="ZF_RING_1"/>
    <property type="match status" value="1"/>
</dbReference>
<dbReference type="AlphaFoldDB" id="K7FV11"/>
<dbReference type="CDD" id="cd12888">
    <property type="entry name" value="SPRY_PRY_TRIM7_like"/>
    <property type="match status" value="1"/>
</dbReference>
<dbReference type="InterPro" id="IPR000315">
    <property type="entry name" value="Znf_B-box"/>
</dbReference>
<evidence type="ECO:0000256" key="1">
    <source>
        <dbReference type="ARBA" id="ARBA00022723"/>
    </source>
</evidence>
<keyword evidence="3" id="KW-0862">Zinc</keyword>
<dbReference type="PRINTS" id="PR01407">
    <property type="entry name" value="BUTYPHLNCDUF"/>
</dbReference>
<dbReference type="PROSITE" id="PS50119">
    <property type="entry name" value="ZF_BBOX"/>
    <property type="match status" value="1"/>
</dbReference>
<dbReference type="Gene3D" id="3.30.160.60">
    <property type="entry name" value="Classic Zinc Finger"/>
    <property type="match status" value="1"/>
</dbReference>
<dbReference type="Proteomes" id="UP000007267">
    <property type="component" value="Unassembled WGS sequence"/>
</dbReference>
<dbReference type="SMART" id="SM00184">
    <property type="entry name" value="RING"/>
    <property type="match status" value="1"/>
</dbReference>
<dbReference type="Gene3D" id="3.30.40.10">
    <property type="entry name" value="Zinc/RING finger domain, C3HC4 (zinc finger)"/>
    <property type="match status" value="1"/>
</dbReference>
<dbReference type="GeneTree" id="ENSGT01030000234669"/>
<dbReference type="PROSITE" id="PS50089">
    <property type="entry name" value="ZF_RING_2"/>
    <property type="match status" value="1"/>
</dbReference>
<feature type="domain" description="B box-type" evidence="7">
    <location>
        <begin position="90"/>
        <end position="131"/>
    </location>
</feature>
<dbReference type="SUPFAM" id="SSF57850">
    <property type="entry name" value="RING/U-box"/>
    <property type="match status" value="1"/>
</dbReference>
<reference evidence="9" key="3">
    <citation type="submission" date="2025-08" db="UniProtKB">
        <authorList>
            <consortium name="Ensembl"/>
        </authorList>
    </citation>
    <scope>IDENTIFICATION</scope>
</reference>
<reference evidence="9" key="4">
    <citation type="submission" date="2025-09" db="UniProtKB">
        <authorList>
            <consortium name="Ensembl"/>
        </authorList>
    </citation>
    <scope>IDENTIFICATION</scope>
</reference>
<name>K7FV11_PELSI</name>
<protein>
    <recommendedName>
        <fullName evidence="11">Zinc finger protein RFP-like</fullName>
    </recommendedName>
</protein>
<dbReference type="InterPro" id="IPR043136">
    <property type="entry name" value="B30.2/SPRY_sf"/>
</dbReference>
<keyword evidence="5" id="KW-0175">Coiled coil</keyword>
<evidence type="ECO:0008006" key="11">
    <source>
        <dbReference type="Google" id="ProtNLM"/>
    </source>
</evidence>
<dbReference type="InterPro" id="IPR003879">
    <property type="entry name" value="Butyrophylin_SPRY"/>
</dbReference>
<proteinExistence type="predicted"/>
<dbReference type="Pfam" id="PF00643">
    <property type="entry name" value="zf-B_box"/>
    <property type="match status" value="1"/>
</dbReference>
<dbReference type="SMART" id="SM00336">
    <property type="entry name" value="BBOX"/>
    <property type="match status" value="1"/>
</dbReference>
<accession>K7FV11</accession>
<dbReference type="CDD" id="cd19762">
    <property type="entry name" value="Bbox2_TRIM7-like"/>
    <property type="match status" value="1"/>
</dbReference>
<dbReference type="InterPro" id="IPR001870">
    <property type="entry name" value="B30.2/SPRY"/>
</dbReference>
<reference evidence="10" key="2">
    <citation type="journal article" date="2013" name="Nat. Genet.">
        <title>The draft genomes of soft-shell turtle and green sea turtle yield insights into the development and evolution of the turtle-specific body plan.</title>
        <authorList>
            <person name="Wang Z."/>
            <person name="Pascual-Anaya J."/>
            <person name="Zadissa A."/>
            <person name="Li W."/>
            <person name="Niimura Y."/>
            <person name="Huang Z."/>
            <person name="Li C."/>
            <person name="White S."/>
            <person name="Xiong Z."/>
            <person name="Fang D."/>
            <person name="Wang B."/>
            <person name="Ming Y."/>
            <person name="Chen Y."/>
            <person name="Zheng Y."/>
            <person name="Kuraku S."/>
            <person name="Pignatelli M."/>
            <person name="Herrero J."/>
            <person name="Beal K."/>
            <person name="Nozawa M."/>
            <person name="Li Q."/>
            <person name="Wang J."/>
            <person name="Zhang H."/>
            <person name="Yu L."/>
            <person name="Shigenobu S."/>
            <person name="Wang J."/>
            <person name="Liu J."/>
            <person name="Flicek P."/>
            <person name="Searle S."/>
            <person name="Wang J."/>
            <person name="Kuratani S."/>
            <person name="Yin Y."/>
            <person name="Aken B."/>
            <person name="Zhang G."/>
            <person name="Irie N."/>
        </authorList>
    </citation>
    <scope>NUCLEOTIDE SEQUENCE [LARGE SCALE GENOMIC DNA]</scope>
    <source>
        <strain evidence="10">Daiwa-1</strain>
    </source>
</reference>
<dbReference type="PROSITE" id="PS50188">
    <property type="entry name" value="B302_SPRY"/>
    <property type="match status" value="1"/>
</dbReference>
<organism evidence="9 10">
    <name type="scientific">Pelodiscus sinensis</name>
    <name type="common">Chinese softshell turtle</name>
    <name type="synonym">Trionyx sinensis</name>
    <dbReference type="NCBI Taxonomy" id="13735"/>
    <lineage>
        <taxon>Eukaryota</taxon>
        <taxon>Metazoa</taxon>
        <taxon>Chordata</taxon>
        <taxon>Craniata</taxon>
        <taxon>Vertebrata</taxon>
        <taxon>Euteleostomi</taxon>
        <taxon>Archelosauria</taxon>
        <taxon>Testudinata</taxon>
        <taxon>Testudines</taxon>
        <taxon>Cryptodira</taxon>
        <taxon>Trionychia</taxon>
        <taxon>Trionychidae</taxon>
        <taxon>Pelodiscus</taxon>
    </lineage>
</organism>
<keyword evidence="1" id="KW-0479">Metal-binding</keyword>
<dbReference type="PANTHER" id="PTHR24103">
    <property type="entry name" value="E3 UBIQUITIN-PROTEIN LIGASE TRIM"/>
    <property type="match status" value="1"/>
</dbReference>
<dbReference type="GO" id="GO:0008270">
    <property type="term" value="F:zinc ion binding"/>
    <property type="evidence" value="ECO:0007669"/>
    <property type="project" value="UniProtKB-KW"/>
</dbReference>
<dbReference type="CDD" id="cd16594">
    <property type="entry name" value="RING-HC_TRIM7-like_C-IV"/>
    <property type="match status" value="1"/>
</dbReference>
<evidence type="ECO:0000256" key="4">
    <source>
        <dbReference type="PROSITE-ProRule" id="PRU00024"/>
    </source>
</evidence>
<feature type="domain" description="RING-type" evidence="6">
    <location>
        <begin position="16"/>
        <end position="57"/>
    </location>
</feature>
<dbReference type="InterPro" id="IPR017907">
    <property type="entry name" value="Znf_RING_CS"/>
</dbReference>
<dbReference type="FunFam" id="2.60.120.920:FF:000004">
    <property type="entry name" value="Butyrophilin subfamily 1 member A1"/>
    <property type="match status" value="1"/>
</dbReference>
<dbReference type="EMBL" id="AGCU01112925">
    <property type="status" value="NOT_ANNOTATED_CDS"/>
    <property type="molecule type" value="Genomic_DNA"/>
</dbReference>
<dbReference type="EMBL" id="AGCU01112924">
    <property type="status" value="NOT_ANNOTATED_CDS"/>
    <property type="molecule type" value="Genomic_DNA"/>
</dbReference>
<evidence type="ECO:0000259" key="6">
    <source>
        <dbReference type="PROSITE" id="PS50089"/>
    </source>
</evidence>
<dbReference type="Gene3D" id="2.60.120.920">
    <property type="match status" value="1"/>
</dbReference>
<evidence type="ECO:0000256" key="5">
    <source>
        <dbReference type="SAM" id="Coils"/>
    </source>
</evidence>
<keyword evidence="2 4" id="KW-0863">Zinc-finger</keyword>
<dbReference type="InterPro" id="IPR003877">
    <property type="entry name" value="SPRY_dom"/>
</dbReference>
<dbReference type="SMART" id="SM00589">
    <property type="entry name" value="PRY"/>
    <property type="match status" value="1"/>
</dbReference>
<sequence>MAAANPAKTLQDEVTCPICLDYFKNPVSLDCDHSFCRACITQCWRGLTADISCPQCRRTFPQGNLRPNRQLRSIVDAARELRLQAWREPAAERLCEKHQEPLKLFCREDEILICLVCDRSKGHQGHTVIPAEEAAEEFQERLQAHLKTLRAEREKLLELKVSREETSQEYLKWTVAERQKIVAEFQQLQQFLEEQEQLLLVQLEKLDRMIVKARTETLTKLSVQISRLSERIWELEGKCQKPGSEFLQDVRSTLSRCEKGQAQKPEEMAPELEEQVRGFSQKAIALSEILREFKGTYGGWRRESETVEEEWRWSIAKVTLDPATVHPNLIPSEDGKCVKWTGTMQPRTNTPERFDYQPCVLGHEGFTLGRHFWEVEVGNGSCWGVGVARESVSRKGWISLSPKGGIWALQWWGGEFQALTDPRIPLPLRPPSRIRVCLDCDGGQVTFIDAGAETPIFSFPPGSLPGERIRPWI</sequence>
<dbReference type="SMART" id="SM00449">
    <property type="entry name" value="SPRY"/>
    <property type="match status" value="1"/>
</dbReference>
<dbReference type="OMA" id="WELEGKC"/>
<evidence type="ECO:0000313" key="9">
    <source>
        <dbReference type="Ensembl" id="ENSPSIP00000011871.1"/>
    </source>
</evidence>
<dbReference type="InterPro" id="IPR001841">
    <property type="entry name" value="Znf_RING"/>
</dbReference>
<dbReference type="InterPro" id="IPR013320">
    <property type="entry name" value="ConA-like_dom_sf"/>
</dbReference>
<dbReference type="SUPFAM" id="SSF57845">
    <property type="entry name" value="B-box zinc-binding domain"/>
    <property type="match status" value="1"/>
</dbReference>
<evidence type="ECO:0000256" key="3">
    <source>
        <dbReference type="ARBA" id="ARBA00022833"/>
    </source>
</evidence>
<evidence type="ECO:0000259" key="7">
    <source>
        <dbReference type="PROSITE" id="PS50119"/>
    </source>
</evidence>
<dbReference type="eggNOG" id="KOG2177">
    <property type="taxonomic scope" value="Eukaryota"/>
</dbReference>
<keyword evidence="10" id="KW-1185">Reference proteome</keyword>
<evidence type="ECO:0000313" key="10">
    <source>
        <dbReference type="Proteomes" id="UP000007267"/>
    </source>
</evidence>
<evidence type="ECO:0000259" key="8">
    <source>
        <dbReference type="PROSITE" id="PS50188"/>
    </source>
</evidence>
<dbReference type="InterPro" id="IPR006574">
    <property type="entry name" value="PRY"/>
</dbReference>
<dbReference type="InterPro" id="IPR013083">
    <property type="entry name" value="Znf_RING/FYVE/PHD"/>
</dbReference>
<evidence type="ECO:0000256" key="2">
    <source>
        <dbReference type="ARBA" id="ARBA00022771"/>
    </source>
</evidence>
<dbReference type="SUPFAM" id="SSF49899">
    <property type="entry name" value="Concanavalin A-like lectins/glucanases"/>
    <property type="match status" value="1"/>
</dbReference>
<dbReference type="Ensembl" id="ENSPSIT00000011928.1">
    <property type="protein sequence ID" value="ENSPSIP00000011871.1"/>
    <property type="gene ID" value="ENSPSIG00000010692.1"/>
</dbReference>
<dbReference type="HOGENOM" id="CLU_013137_0_3_1"/>
<feature type="domain" description="B30.2/SPRY" evidence="8">
    <location>
        <begin position="298"/>
        <end position="473"/>
    </location>
</feature>
<dbReference type="Pfam" id="PF15227">
    <property type="entry name" value="zf-C3HC4_4"/>
    <property type="match status" value="1"/>
</dbReference>
<dbReference type="Pfam" id="PF13765">
    <property type="entry name" value="PRY"/>
    <property type="match status" value="1"/>
</dbReference>
<reference evidence="10" key="1">
    <citation type="submission" date="2011-10" db="EMBL/GenBank/DDBJ databases">
        <authorList>
            <consortium name="Soft-shell Turtle Genome Consortium"/>
        </authorList>
    </citation>
    <scope>NUCLEOTIDE SEQUENCE [LARGE SCALE GENOMIC DNA]</scope>
    <source>
        <strain evidence="10">Daiwa-1</strain>
    </source>
</reference>
<dbReference type="Pfam" id="PF00622">
    <property type="entry name" value="SPRY"/>
    <property type="match status" value="1"/>
</dbReference>